<dbReference type="VEuPathDB" id="FungiDB:YALI1_B19153g"/>
<reference evidence="2 4" key="1">
    <citation type="journal article" date="2016" name="PLoS ONE">
        <title>Sequence Assembly of Yarrowia lipolytica Strain W29/CLIB89 Shows Transposable Element Diversity.</title>
        <authorList>
            <person name="Magnan C."/>
            <person name="Yu J."/>
            <person name="Chang I."/>
            <person name="Jahn E."/>
            <person name="Kanomata Y."/>
            <person name="Wu J."/>
            <person name="Zeller M."/>
            <person name="Oakes M."/>
            <person name="Baldi P."/>
            <person name="Sandmeyer S."/>
        </authorList>
    </citation>
    <scope>NUCLEOTIDE SEQUENCE [LARGE SCALE GENOMIC DNA]</scope>
    <source>
        <strain evidence="2">CLIB89</strain>
        <strain evidence="4">CLIB89(W29)</strain>
    </source>
</reference>
<evidence type="ECO:0000256" key="1">
    <source>
        <dbReference type="ARBA" id="ARBA00022801"/>
    </source>
</evidence>
<protein>
    <submittedName>
        <fullName evidence="3">HotDog domain-containing protein</fullName>
    </submittedName>
</protein>
<name>A0A1H6PWA2_YARLL</name>
<evidence type="ECO:0000313" key="2">
    <source>
        <dbReference type="EMBL" id="AOW01700.1"/>
    </source>
</evidence>
<accession>A0A1H6PWA2</accession>
<dbReference type="EMBL" id="KZ859064">
    <property type="protein sequence ID" value="RDW23794.1"/>
    <property type="molecule type" value="Genomic_DNA"/>
</dbReference>
<dbReference type="InterPro" id="IPR029069">
    <property type="entry name" value="HotDog_dom_sf"/>
</dbReference>
<dbReference type="EMBL" id="CP017554">
    <property type="protein sequence ID" value="AOW01700.1"/>
    <property type="molecule type" value="Genomic_DNA"/>
</dbReference>
<dbReference type="OrthoDB" id="2831072at2759"/>
<dbReference type="Gene3D" id="3.10.129.10">
    <property type="entry name" value="Hotdog Thioesterase"/>
    <property type="match status" value="1"/>
</dbReference>
<proteinExistence type="predicted"/>
<reference evidence="3 5" key="2">
    <citation type="submission" date="2018-07" db="EMBL/GenBank/DDBJ databases">
        <title>Draft Genome Assemblies for Five Robust Yarrowia lipolytica Strains Exhibiting High Lipid Production and Pentose Sugar Utilization and Sugar Alcohol Secretion from Undetoxified Lignocellulosic Biomass Hydrolysates.</title>
        <authorList>
            <consortium name="DOE Joint Genome Institute"/>
            <person name="Walker C."/>
            <person name="Ryu S."/>
            <person name="Na H."/>
            <person name="Zane M."/>
            <person name="LaButti K."/>
            <person name="Lipzen A."/>
            <person name="Haridas S."/>
            <person name="Barry K."/>
            <person name="Grigoriev I.V."/>
            <person name="Quarterman J."/>
            <person name="Slininger P."/>
            <person name="Dien B."/>
            <person name="Trinh C.T."/>
        </authorList>
    </citation>
    <scope>NUCLEOTIDE SEQUENCE [LARGE SCALE GENOMIC DNA]</scope>
    <source>
        <strain evidence="3 5">YB392</strain>
    </source>
</reference>
<dbReference type="CDD" id="cd03443">
    <property type="entry name" value="PaaI_thioesterase"/>
    <property type="match status" value="1"/>
</dbReference>
<dbReference type="Proteomes" id="UP000256601">
    <property type="component" value="Unassembled WGS sequence"/>
</dbReference>
<gene>
    <name evidence="3" type="ORF">B0I71DRAFT_135347</name>
    <name evidence="2" type="ORF">YALI1_B19153g</name>
</gene>
<dbReference type="InterPro" id="IPR039298">
    <property type="entry name" value="ACOT13"/>
</dbReference>
<dbReference type="VEuPathDB" id="FungiDB:YALI0_B14575g"/>
<evidence type="ECO:0000313" key="3">
    <source>
        <dbReference type="EMBL" id="RDW23794.1"/>
    </source>
</evidence>
<keyword evidence="1" id="KW-0378">Hydrolase</keyword>
<dbReference type="PANTHER" id="PTHR21660">
    <property type="entry name" value="THIOESTERASE SUPERFAMILY MEMBER-RELATED"/>
    <property type="match status" value="1"/>
</dbReference>
<dbReference type="GO" id="GO:0047617">
    <property type="term" value="F:fatty acyl-CoA hydrolase activity"/>
    <property type="evidence" value="ECO:0007669"/>
    <property type="project" value="InterPro"/>
</dbReference>
<organism evidence="2 4">
    <name type="scientific">Yarrowia lipolytica</name>
    <name type="common">Candida lipolytica</name>
    <dbReference type="NCBI Taxonomy" id="4952"/>
    <lineage>
        <taxon>Eukaryota</taxon>
        <taxon>Fungi</taxon>
        <taxon>Dikarya</taxon>
        <taxon>Ascomycota</taxon>
        <taxon>Saccharomycotina</taxon>
        <taxon>Dipodascomycetes</taxon>
        <taxon>Dipodascales</taxon>
        <taxon>Dipodascales incertae sedis</taxon>
        <taxon>Yarrowia</taxon>
    </lineage>
</organism>
<dbReference type="PANTHER" id="PTHR21660:SF1">
    <property type="entry name" value="ACYL-COENZYME A THIOESTERASE 13"/>
    <property type="match status" value="1"/>
</dbReference>
<dbReference type="Proteomes" id="UP000182444">
    <property type="component" value="Chromosome 1B"/>
</dbReference>
<dbReference type="GeneID" id="2907622"/>
<dbReference type="AlphaFoldDB" id="A0A1H6PWA2"/>
<sequence length="218" mass="24974">MPTVERSKYFPSALERFKFWDDRFTTVRKTLPYGSWDDLLYNRCKPVSATDDHKGYTEVTFEFTITDDILNDLGSMHGGAVTSLLDNMTTMANYCDVRVWKTIPIFYDATEDEPEEGMVFKSLTEDQKDEIFGHLMLHIGDWCGVSRSLNTTYLRALELGKTYTLKCSTPSRGMRLHHHLGQIFDQQGRLCVSLEHGKAHNGAPVFKFKKPTEGESKL</sequence>
<evidence type="ECO:0000313" key="5">
    <source>
        <dbReference type="Proteomes" id="UP000256601"/>
    </source>
</evidence>
<dbReference type="KEGG" id="yli:2907622"/>
<dbReference type="RefSeq" id="XP_500890.1">
    <property type="nucleotide sequence ID" value="XM_500890.1"/>
</dbReference>
<dbReference type="SUPFAM" id="SSF54637">
    <property type="entry name" value="Thioesterase/thiol ester dehydrase-isomerase"/>
    <property type="match status" value="1"/>
</dbReference>
<evidence type="ECO:0000313" key="4">
    <source>
        <dbReference type="Proteomes" id="UP000182444"/>
    </source>
</evidence>